<protein>
    <recommendedName>
        <fullName evidence="1">Alpha/beta hydrolase fold-3 domain-containing protein</fullName>
    </recommendedName>
</protein>
<dbReference type="AlphaFoldDB" id="A0AAV7FLE3"/>
<proteinExistence type="predicted"/>
<organism evidence="2 3">
    <name type="scientific">Dendrobium chrysotoxum</name>
    <name type="common">Orchid</name>
    <dbReference type="NCBI Taxonomy" id="161865"/>
    <lineage>
        <taxon>Eukaryota</taxon>
        <taxon>Viridiplantae</taxon>
        <taxon>Streptophyta</taxon>
        <taxon>Embryophyta</taxon>
        <taxon>Tracheophyta</taxon>
        <taxon>Spermatophyta</taxon>
        <taxon>Magnoliopsida</taxon>
        <taxon>Liliopsida</taxon>
        <taxon>Asparagales</taxon>
        <taxon>Orchidaceae</taxon>
        <taxon>Epidendroideae</taxon>
        <taxon>Malaxideae</taxon>
        <taxon>Dendrobiinae</taxon>
        <taxon>Dendrobium</taxon>
    </lineage>
</organism>
<gene>
    <name evidence="2" type="ORF">IEQ34_026517</name>
</gene>
<evidence type="ECO:0000313" key="3">
    <source>
        <dbReference type="Proteomes" id="UP000775213"/>
    </source>
</evidence>
<dbReference type="Proteomes" id="UP000775213">
    <property type="component" value="Unassembled WGS sequence"/>
</dbReference>
<evidence type="ECO:0000259" key="1">
    <source>
        <dbReference type="Pfam" id="PF07859"/>
    </source>
</evidence>
<comment type="caution">
    <text evidence="2">The sequence shown here is derived from an EMBL/GenBank/DDBJ whole genome shotgun (WGS) entry which is preliminary data.</text>
</comment>
<dbReference type="GO" id="GO:0016787">
    <property type="term" value="F:hydrolase activity"/>
    <property type="evidence" value="ECO:0007669"/>
    <property type="project" value="InterPro"/>
</dbReference>
<feature type="domain" description="Alpha/beta hydrolase fold-3" evidence="1">
    <location>
        <begin position="198"/>
        <end position="337"/>
    </location>
</feature>
<feature type="domain" description="Alpha/beta hydrolase fold-3" evidence="1">
    <location>
        <begin position="97"/>
        <end position="185"/>
    </location>
</feature>
<accession>A0AAV7FLE3</accession>
<sequence>MRKPKTGSLLLDSSPLLTVIPTPPDHSSTAVIEEIPGLIKLHRNGHVERLPAMPEVPSTYSPEPGVVSGDVTINPSAGLWARVYVPRYPARHQLPVLLYFHGGGFCVGSPAWRCYHNFLARLAGTAGCVVVSASYRLAPEHRLPAAYEDGVAALAWLRQQAGRAGADPGGWGWRARCDFGRVFVAAKQVLIFIRSLTVFTGDSAGAAIAYSATAPDITPPARVRGLILIQPFFSGEARTSSERNLAQSAKSALTLAAADCYWRLSLPTGTNRDSVWCNPICDEGLKKMESWKMPPVLLCVAEMDILRDRNLEFCRALNRAGKRVELQMYGGVGHAFQVLQNYSLSQIRTTELISDVKDFMTSSR</sequence>
<dbReference type="EMBL" id="JAGFBR010000760">
    <property type="protein sequence ID" value="KAH0435894.1"/>
    <property type="molecule type" value="Genomic_DNA"/>
</dbReference>
<dbReference type="InterPro" id="IPR029058">
    <property type="entry name" value="AB_hydrolase_fold"/>
</dbReference>
<dbReference type="SUPFAM" id="SSF53474">
    <property type="entry name" value="alpha/beta-Hydrolases"/>
    <property type="match status" value="1"/>
</dbReference>
<dbReference type="Pfam" id="PF07859">
    <property type="entry name" value="Abhydrolase_3"/>
    <property type="match status" value="2"/>
</dbReference>
<dbReference type="PANTHER" id="PTHR23024">
    <property type="entry name" value="ARYLACETAMIDE DEACETYLASE"/>
    <property type="match status" value="1"/>
</dbReference>
<reference evidence="2 3" key="1">
    <citation type="journal article" date="2021" name="Hortic Res">
        <title>Chromosome-scale assembly of the Dendrobium chrysotoxum genome enhances the understanding of orchid evolution.</title>
        <authorList>
            <person name="Zhang Y."/>
            <person name="Zhang G.Q."/>
            <person name="Zhang D."/>
            <person name="Liu X.D."/>
            <person name="Xu X.Y."/>
            <person name="Sun W.H."/>
            <person name="Yu X."/>
            <person name="Zhu X."/>
            <person name="Wang Z.W."/>
            <person name="Zhao X."/>
            <person name="Zhong W.Y."/>
            <person name="Chen H."/>
            <person name="Yin W.L."/>
            <person name="Huang T."/>
            <person name="Niu S.C."/>
            <person name="Liu Z.J."/>
        </authorList>
    </citation>
    <scope>NUCLEOTIDE SEQUENCE [LARGE SCALE GENOMIC DNA]</scope>
    <source>
        <strain evidence="2">Lindl</strain>
    </source>
</reference>
<dbReference type="Gene3D" id="3.40.50.1820">
    <property type="entry name" value="alpha/beta hydrolase"/>
    <property type="match status" value="1"/>
</dbReference>
<evidence type="ECO:0000313" key="2">
    <source>
        <dbReference type="EMBL" id="KAH0435894.1"/>
    </source>
</evidence>
<keyword evidence="3" id="KW-1185">Reference proteome</keyword>
<dbReference type="PANTHER" id="PTHR23024:SF589">
    <property type="entry name" value="CARBOXYLESTERASE 17-RELATED"/>
    <property type="match status" value="1"/>
</dbReference>
<dbReference type="InterPro" id="IPR050466">
    <property type="entry name" value="Carboxylest/Gibb_receptor"/>
</dbReference>
<name>A0AAV7FLE3_DENCH</name>
<dbReference type="InterPro" id="IPR013094">
    <property type="entry name" value="AB_hydrolase_3"/>
</dbReference>